<keyword evidence="1" id="KW-1133">Transmembrane helix</keyword>
<dbReference type="GO" id="GO:0016020">
    <property type="term" value="C:membrane"/>
    <property type="evidence" value="ECO:0007669"/>
    <property type="project" value="InterPro"/>
</dbReference>
<sequence>MKTLIIFIPEKFYMKQPGYIYGNVVHDNDKDISKFYVLGLTKLNKSNTESSNTLVTLGYFYGTEIKNEYCDKKLPNWIELYVLSYYNLNYEYGICNIMIQNQKILPFGCHTVIILYDKCSILRAELYIDKSLQDNFSELRTILNKESIQRNHDKLQIDWFARIKNSIFIIVVLTFLYPTTWIYRITSKISPILKYSSLGLHIMSWLKTAQWTLSTLLEGKRFTLKIINYIIAVIIDILLGLLLLKLLLNFLSDSSPSEVLLFYAEKVVESLKELVNWLMGSPAGLKLNHSFNNILGKFFLYHIHLWSSFLIVSKPLMELAFEVLLFIGRLGITFQISIIADLFALISFHTYCIYIYAARLFNIQISGLIALFRLFLGKKKNPLRKRVDSCRYQPDQLFVGTLLFTILLFLMPTTWVYYIVFTTLRLTMIGLDGFLTRLKFYMQIIPIYGFLRWLFCTADATGSIGIKLMNRQAKGPIMLKTKTIIAPWSETWKKSIPDTINIHPPIEWSKIASNIFWGQLLYPF</sequence>
<feature type="transmembrane region" description="Helical" evidence="1">
    <location>
        <begin position="353"/>
        <end position="376"/>
    </location>
</feature>
<dbReference type="PANTHER" id="PTHR21329">
    <property type="entry name" value="PHOSPHATIDYLINOSITOL N-ACETYLGLUCOSAMINYLTRANSFERASE SUBUNIT Q-RELATED"/>
    <property type="match status" value="1"/>
</dbReference>
<keyword evidence="1" id="KW-0812">Transmembrane</keyword>
<accession>A0AAJ6YFS2</accession>
<dbReference type="Pfam" id="PF05024">
    <property type="entry name" value="Gpi1"/>
    <property type="match status" value="1"/>
</dbReference>
<feature type="transmembrane region" description="Helical" evidence="1">
    <location>
        <begin position="440"/>
        <end position="461"/>
    </location>
</feature>
<feature type="transmembrane region" description="Helical" evidence="1">
    <location>
        <begin position="324"/>
        <end position="347"/>
    </location>
</feature>
<feature type="transmembrane region" description="Helical" evidence="1">
    <location>
        <begin position="397"/>
        <end position="420"/>
    </location>
</feature>
<gene>
    <name evidence="3" type="primary">LOC105361701</name>
</gene>
<dbReference type="GO" id="GO:0005783">
    <property type="term" value="C:endoplasmic reticulum"/>
    <property type="evidence" value="ECO:0007669"/>
    <property type="project" value="TreeGrafter"/>
</dbReference>
<keyword evidence="3" id="KW-0328">Glycosyltransferase</keyword>
<keyword evidence="3" id="KW-0808">Transferase</keyword>
<keyword evidence="1" id="KW-0472">Membrane</keyword>
<dbReference type="GeneID" id="105361701"/>
<feature type="transmembrane region" description="Helical" evidence="1">
    <location>
        <begin position="167"/>
        <end position="186"/>
    </location>
</feature>
<proteinExistence type="predicted"/>
<dbReference type="GO" id="GO:0016757">
    <property type="term" value="F:glycosyltransferase activity"/>
    <property type="evidence" value="ECO:0007669"/>
    <property type="project" value="UniProtKB-KW"/>
</dbReference>
<dbReference type="AlphaFoldDB" id="A0AAJ6YFS2"/>
<dbReference type="KEGG" id="csol:105361701"/>
<dbReference type="PANTHER" id="PTHR21329:SF3">
    <property type="entry name" value="PHOSPHATIDYLINOSITOL N-ACETYLGLUCOSAMINYLTRANSFERASE SUBUNIT Q"/>
    <property type="match status" value="1"/>
</dbReference>
<reference evidence="3" key="1">
    <citation type="submission" date="2025-08" db="UniProtKB">
        <authorList>
            <consortium name="RefSeq"/>
        </authorList>
    </citation>
    <scope>IDENTIFICATION</scope>
</reference>
<dbReference type="GO" id="GO:0006506">
    <property type="term" value="P:GPI anchor biosynthetic process"/>
    <property type="evidence" value="ECO:0007669"/>
    <property type="project" value="InterPro"/>
</dbReference>
<dbReference type="InterPro" id="IPR007720">
    <property type="entry name" value="PigQ/GPI1"/>
</dbReference>
<feature type="transmembrane region" description="Helical" evidence="1">
    <location>
        <begin position="229"/>
        <end position="251"/>
    </location>
</feature>
<evidence type="ECO:0000313" key="3">
    <source>
        <dbReference type="RefSeq" id="XP_011497258.1"/>
    </source>
</evidence>
<evidence type="ECO:0000256" key="1">
    <source>
        <dbReference type="SAM" id="Phobius"/>
    </source>
</evidence>
<dbReference type="CTD" id="117366"/>
<name>A0AAJ6YFS2_9HYME</name>
<feature type="transmembrane region" description="Helical" evidence="1">
    <location>
        <begin position="294"/>
        <end position="312"/>
    </location>
</feature>
<evidence type="ECO:0000313" key="2">
    <source>
        <dbReference type="Proteomes" id="UP000695007"/>
    </source>
</evidence>
<dbReference type="RefSeq" id="XP_011497258.1">
    <property type="nucleotide sequence ID" value="XM_011498956.1"/>
</dbReference>
<protein>
    <submittedName>
        <fullName evidence="3">Phosphatidylinositol N-acetylglucosaminyltransferase subunit Q</fullName>
    </submittedName>
</protein>
<organism evidence="2 3">
    <name type="scientific">Ceratosolen solmsi marchali</name>
    <dbReference type="NCBI Taxonomy" id="326594"/>
    <lineage>
        <taxon>Eukaryota</taxon>
        <taxon>Metazoa</taxon>
        <taxon>Ecdysozoa</taxon>
        <taxon>Arthropoda</taxon>
        <taxon>Hexapoda</taxon>
        <taxon>Insecta</taxon>
        <taxon>Pterygota</taxon>
        <taxon>Neoptera</taxon>
        <taxon>Endopterygota</taxon>
        <taxon>Hymenoptera</taxon>
        <taxon>Apocrita</taxon>
        <taxon>Proctotrupomorpha</taxon>
        <taxon>Chalcidoidea</taxon>
        <taxon>Agaonidae</taxon>
        <taxon>Agaoninae</taxon>
        <taxon>Ceratosolen</taxon>
    </lineage>
</organism>
<dbReference type="Proteomes" id="UP000695007">
    <property type="component" value="Unplaced"/>
</dbReference>
<keyword evidence="2" id="KW-1185">Reference proteome</keyword>